<name>A0A1F5FPH5_9BACT</name>
<organism evidence="1 2">
    <name type="scientific">Candidatus Collierbacteria bacterium RIFOXYD1_FULL_40_9</name>
    <dbReference type="NCBI Taxonomy" id="1817731"/>
    <lineage>
        <taxon>Bacteria</taxon>
        <taxon>Candidatus Collieribacteriota</taxon>
    </lineage>
</organism>
<dbReference type="EMBL" id="MFAQ01000041">
    <property type="protein sequence ID" value="OGD81555.1"/>
    <property type="molecule type" value="Genomic_DNA"/>
</dbReference>
<comment type="caution">
    <text evidence="1">The sequence shown here is derived from an EMBL/GenBank/DDBJ whole genome shotgun (WGS) entry which is preliminary data.</text>
</comment>
<proteinExistence type="predicted"/>
<protein>
    <submittedName>
        <fullName evidence="1">Uncharacterized protein</fullName>
    </submittedName>
</protein>
<evidence type="ECO:0000313" key="2">
    <source>
        <dbReference type="Proteomes" id="UP000179237"/>
    </source>
</evidence>
<sequence>MEKKLHAIWVIAIHRKMDEVEVGRNCPACMPFKDKSNYSWEFRINYYWGMCDEHVAFMKELLKEDVQIHLDLEKALGINYPEGFDRYLPSGKYCTMRSPLWCDYLLKLASDM</sequence>
<gene>
    <name evidence="1" type="ORF">A2572_04175</name>
</gene>
<dbReference type="AlphaFoldDB" id="A0A1F5FPH5"/>
<dbReference type="Proteomes" id="UP000179237">
    <property type="component" value="Unassembled WGS sequence"/>
</dbReference>
<accession>A0A1F5FPH5</accession>
<evidence type="ECO:0000313" key="1">
    <source>
        <dbReference type="EMBL" id="OGD81555.1"/>
    </source>
</evidence>
<reference evidence="1 2" key="1">
    <citation type="journal article" date="2016" name="Nat. Commun.">
        <title>Thousands of microbial genomes shed light on interconnected biogeochemical processes in an aquifer system.</title>
        <authorList>
            <person name="Anantharaman K."/>
            <person name="Brown C.T."/>
            <person name="Hug L.A."/>
            <person name="Sharon I."/>
            <person name="Castelle C.J."/>
            <person name="Probst A.J."/>
            <person name="Thomas B.C."/>
            <person name="Singh A."/>
            <person name="Wilkins M.J."/>
            <person name="Karaoz U."/>
            <person name="Brodie E.L."/>
            <person name="Williams K.H."/>
            <person name="Hubbard S.S."/>
            <person name="Banfield J.F."/>
        </authorList>
    </citation>
    <scope>NUCLEOTIDE SEQUENCE [LARGE SCALE GENOMIC DNA]</scope>
</reference>